<dbReference type="Proteomes" id="UP000038010">
    <property type="component" value="Unassembled WGS sequence"/>
</dbReference>
<dbReference type="AlphaFoldDB" id="A0A0N0NRY3"/>
<sequence>MALPPAVTSAQDELRGRALQALRLDLQLNLDHARQAQDERSDGTWQHPGGDAGERRGQERTMKRSPHSAIKVLAGTLIFSHAEMLRPQSQEWRLHLGGCHTIARGLVQSPSQLQAESPALRFLSKELSDLESLLELSHFRPRPSRAPVPPSRVQPHRLGTFTTFTEILRDITSQERMQGPLDTRAGDSISMTDLRVWKQRIDQAFDLSRSELSNQHAADTVAGLAFKSVIDAHHVAAIIYLHQVYFQFVHPTEMLDVRLCSAITNVQDAGLYYHDLFWPLFVLGTLSTGQDQQQTWVERLWRLCVSTTSFYCNEPALAFLKAYWARPSEEYLVSWIQYARLHSDVLDSFIIF</sequence>
<feature type="region of interest" description="Disordered" evidence="3">
    <location>
        <begin position="33"/>
        <end position="66"/>
    </location>
</feature>
<feature type="compositionally biased region" description="Basic and acidic residues" evidence="3">
    <location>
        <begin position="52"/>
        <end position="62"/>
    </location>
</feature>
<dbReference type="EMBL" id="LFJN01000001">
    <property type="protein sequence ID" value="KPI45621.1"/>
    <property type="molecule type" value="Genomic_DNA"/>
</dbReference>
<dbReference type="OrthoDB" id="3251668at2759"/>
<evidence type="ECO:0000256" key="1">
    <source>
        <dbReference type="ARBA" id="ARBA00004123"/>
    </source>
</evidence>
<name>A0A0N0NRY3_9EURO</name>
<comment type="subcellular location">
    <subcellularLocation>
        <location evidence="1">Nucleus</location>
    </subcellularLocation>
</comment>
<dbReference type="Pfam" id="PF11951">
    <property type="entry name" value="Fungal_trans_2"/>
    <property type="match status" value="1"/>
</dbReference>
<dbReference type="InterPro" id="IPR021858">
    <property type="entry name" value="Fun_TF"/>
</dbReference>
<keyword evidence="5" id="KW-1185">Reference proteome</keyword>
<protein>
    <submittedName>
        <fullName evidence="4">Uncharacterized protein</fullName>
    </submittedName>
</protein>
<evidence type="ECO:0000256" key="2">
    <source>
        <dbReference type="ARBA" id="ARBA00023242"/>
    </source>
</evidence>
<evidence type="ECO:0000256" key="3">
    <source>
        <dbReference type="SAM" id="MobiDB-lite"/>
    </source>
</evidence>
<accession>A0A0N0NRY3</accession>
<dbReference type="GeneID" id="28740766"/>
<dbReference type="VEuPathDB" id="FungiDB:AB675_844"/>
<proteinExistence type="predicted"/>
<comment type="caution">
    <text evidence="4">The sequence shown here is derived from an EMBL/GenBank/DDBJ whole genome shotgun (WGS) entry which is preliminary data.</text>
</comment>
<keyword evidence="2" id="KW-0539">Nucleus</keyword>
<feature type="compositionally biased region" description="Basic and acidic residues" evidence="3">
    <location>
        <begin position="33"/>
        <end position="42"/>
    </location>
</feature>
<reference evidence="4 5" key="1">
    <citation type="submission" date="2015-06" db="EMBL/GenBank/DDBJ databases">
        <title>Draft genome of the ant-associated black yeast Phialophora attae CBS 131958.</title>
        <authorList>
            <person name="Moreno L.F."/>
            <person name="Stielow B.J."/>
            <person name="de Hoog S."/>
            <person name="Vicente V.A."/>
            <person name="Weiss V.A."/>
            <person name="de Vries M."/>
            <person name="Cruz L.M."/>
            <person name="Souza E.M."/>
        </authorList>
    </citation>
    <scope>NUCLEOTIDE SEQUENCE [LARGE SCALE GENOMIC DNA]</scope>
    <source>
        <strain evidence="4 5">CBS 131958</strain>
    </source>
</reference>
<dbReference type="GO" id="GO:0005634">
    <property type="term" value="C:nucleus"/>
    <property type="evidence" value="ECO:0007669"/>
    <property type="project" value="UniProtKB-SubCell"/>
</dbReference>
<evidence type="ECO:0000313" key="5">
    <source>
        <dbReference type="Proteomes" id="UP000038010"/>
    </source>
</evidence>
<gene>
    <name evidence="4" type="ORF">AB675_844</name>
</gene>
<evidence type="ECO:0000313" key="4">
    <source>
        <dbReference type="EMBL" id="KPI45621.1"/>
    </source>
</evidence>
<dbReference type="PANTHER" id="PTHR37534">
    <property type="entry name" value="TRANSCRIPTIONAL ACTIVATOR PROTEIN UGA3"/>
    <property type="match status" value="1"/>
</dbReference>
<organism evidence="4 5">
    <name type="scientific">Cyphellophora attinorum</name>
    <dbReference type="NCBI Taxonomy" id="1664694"/>
    <lineage>
        <taxon>Eukaryota</taxon>
        <taxon>Fungi</taxon>
        <taxon>Dikarya</taxon>
        <taxon>Ascomycota</taxon>
        <taxon>Pezizomycotina</taxon>
        <taxon>Eurotiomycetes</taxon>
        <taxon>Chaetothyriomycetidae</taxon>
        <taxon>Chaetothyriales</taxon>
        <taxon>Cyphellophoraceae</taxon>
        <taxon>Cyphellophora</taxon>
    </lineage>
</organism>
<dbReference type="PANTHER" id="PTHR37534:SF46">
    <property type="entry name" value="ZN(II)2CYS6 TRANSCRIPTION FACTOR (EUROFUNG)"/>
    <property type="match status" value="1"/>
</dbReference>
<dbReference type="RefSeq" id="XP_018005584.1">
    <property type="nucleotide sequence ID" value="XM_018148896.1"/>
</dbReference>